<proteinExistence type="inferred from homology"/>
<protein>
    <submittedName>
        <fullName evidence="6">Glycosyltransferase</fullName>
        <ecNumber evidence="6">2.4.-.-</ecNumber>
    </submittedName>
</protein>
<keyword evidence="4" id="KW-1133">Transmembrane helix</keyword>
<evidence type="ECO:0000313" key="7">
    <source>
        <dbReference type="Proteomes" id="UP000830454"/>
    </source>
</evidence>
<reference evidence="6" key="1">
    <citation type="submission" date="2021-12" db="EMBL/GenBank/DDBJ databases">
        <authorList>
            <person name="Cha I.-T."/>
            <person name="Lee K.-E."/>
            <person name="Park S.-J."/>
        </authorList>
    </citation>
    <scope>NUCLEOTIDE SEQUENCE</scope>
    <source>
        <strain evidence="6">YSM-43</strain>
    </source>
</reference>
<keyword evidence="4" id="KW-0472">Membrane</keyword>
<dbReference type="Pfam" id="PF00535">
    <property type="entry name" value="Glycos_transf_2"/>
    <property type="match status" value="1"/>
</dbReference>
<keyword evidence="2 6" id="KW-0328">Glycosyltransferase</keyword>
<feature type="transmembrane region" description="Helical" evidence="4">
    <location>
        <begin position="305"/>
        <end position="321"/>
    </location>
</feature>
<name>A0ABY4HPR6_9FLAO</name>
<feature type="transmembrane region" description="Helical" evidence="4">
    <location>
        <begin position="333"/>
        <end position="354"/>
    </location>
</feature>
<dbReference type="Proteomes" id="UP000830454">
    <property type="component" value="Chromosome"/>
</dbReference>
<dbReference type="EMBL" id="CP090145">
    <property type="protein sequence ID" value="UOX34626.1"/>
    <property type="molecule type" value="Genomic_DNA"/>
</dbReference>
<dbReference type="Gene3D" id="3.90.550.10">
    <property type="entry name" value="Spore Coat Polysaccharide Biosynthesis Protein SpsA, Chain A"/>
    <property type="match status" value="1"/>
</dbReference>
<keyword evidence="7" id="KW-1185">Reference proteome</keyword>
<dbReference type="InterPro" id="IPR001173">
    <property type="entry name" value="Glyco_trans_2-like"/>
</dbReference>
<accession>A0ABY4HPR6</accession>
<dbReference type="InterPro" id="IPR029044">
    <property type="entry name" value="Nucleotide-diphossugar_trans"/>
</dbReference>
<reference evidence="6" key="2">
    <citation type="submission" date="2022-04" db="EMBL/GenBank/DDBJ databases">
        <title>Complete Genome Sequence of Flavobacterium sediminilitoris YSM-43, Isolated from a Tidal Sediment.</title>
        <authorList>
            <person name="Lee P.A."/>
        </authorList>
    </citation>
    <scope>NUCLEOTIDE SEQUENCE</scope>
    <source>
        <strain evidence="6">YSM-43</strain>
    </source>
</reference>
<keyword evidence="3 6" id="KW-0808">Transferase</keyword>
<dbReference type="PANTHER" id="PTHR43630:SF1">
    <property type="entry name" value="POLY-BETA-1,6-N-ACETYL-D-GLUCOSAMINE SYNTHASE"/>
    <property type="match status" value="1"/>
</dbReference>
<feature type="transmembrane region" description="Helical" evidence="4">
    <location>
        <begin position="6"/>
        <end position="24"/>
    </location>
</feature>
<evidence type="ECO:0000259" key="5">
    <source>
        <dbReference type="Pfam" id="PF00535"/>
    </source>
</evidence>
<evidence type="ECO:0000256" key="4">
    <source>
        <dbReference type="SAM" id="Phobius"/>
    </source>
</evidence>
<comment type="similarity">
    <text evidence="1">Belongs to the glycosyltransferase 2 family.</text>
</comment>
<dbReference type="SUPFAM" id="SSF53448">
    <property type="entry name" value="Nucleotide-diphospho-sugar transferases"/>
    <property type="match status" value="1"/>
</dbReference>
<gene>
    <name evidence="6" type="ORF">LXD69_03735</name>
</gene>
<evidence type="ECO:0000256" key="2">
    <source>
        <dbReference type="ARBA" id="ARBA00022676"/>
    </source>
</evidence>
<dbReference type="GO" id="GO:0016757">
    <property type="term" value="F:glycosyltransferase activity"/>
    <property type="evidence" value="ECO:0007669"/>
    <property type="project" value="UniProtKB-KW"/>
</dbReference>
<evidence type="ECO:0000256" key="3">
    <source>
        <dbReference type="ARBA" id="ARBA00022679"/>
    </source>
</evidence>
<feature type="transmembrane region" description="Helical" evidence="4">
    <location>
        <begin position="277"/>
        <end position="299"/>
    </location>
</feature>
<feature type="domain" description="Glycosyltransferase 2-like" evidence="5">
    <location>
        <begin position="41"/>
        <end position="202"/>
    </location>
</feature>
<dbReference type="PANTHER" id="PTHR43630">
    <property type="entry name" value="POLY-BETA-1,6-N-ACETYL-D-GLUCOSAMINE SYNTHASE"/>
    <property type="match status" value="1"/>
</dbReference>
<sequence length="366" mass="42487">MISLLFIILFTYVFFIVALIFGFTKMKPIIFYDSSIKTKFSIVVPFRNEAENLPKLLASLSFLDYPKELYEVMLVDDDSDDDILITNYNFYFTIIKNERKSNSPKKDAIETAIKTAKHDWIITTDADCLVESNWLKILDNYIQQSQKKMIAAGVYYLPKKGFLHAFQNLDFLSLQGVTIGSFGIELPFMCNGANFAYRKDFFYELNGFQGNEKIASGDDVFLLQKAIEKEKNAVGFCMHYQSTVKTHSVDKWSDLFFQRVRWASKSTGYSSFFGKTIALLVFGINLIWVLSFMLCVFNLFPLYSFLFYAGIKFLIDSLLLFQASSYFKTRINWLLLSSFLYPFFSTSVAIYSLFGKYKWKGRQFKK</sequence>
<dbReference type="EC" id="2.4.-.-" evidence="6"/>
<organism evidence="6 7">
    <name type="scientific">Flavobacterium sediminilitoris</name>
    <dbReference type="NCBI Taxonomy" id="2024526"/>
    <lineage>
        <taxon>Bacteria</taxon>
        <taxon>Pseudomonadati</taxon>
        <taxon>Bacteroidota</taxon>
        <taxon>Flavobacteriia</taxon>
        <taxon>Flavobacteriales</taxon>
        <taxon>Flavobacteriaceae</taxon>
        <taxon>Flavobacterium</taxon>
    </lineage>
</organism>
<evidence type="ECO:0000313" key="6">
    <source>
        <dbReference type="EMBL" id="UOX34626.1"/>
    </source>
</evidence>
<evidence type="ECO:0000256" key="1">
    <source>
        <dbReference type="ARBA" id="ARBA00006739"/>
    </source>
</evidence>
<keyword evidence="4" id="KW-0812">Transmembrane</keyword>